<comment type="caution">
    <text evidence="15">The sequence shown here is derived from an EMBL/GenBank/DDBJ whole genome shotgun (WGS) entry which is preliminary data.</text>
</comment>
<dbReference type="Pfam" id="PF00067">
    <property type="entry name" value="p450"/>
    <property type="match status" value="1"/>
</dbReference>
<dbReference type="InterPro" id="IPR050651">
    <property type="entry name" value="Plant_Cytochrome_P450_Monoox"/>
</dbReference>
<dbReference type="Proteomes" id="UP000288805">
    <property type="component" value="Unassembled WGS sequence"/>
</dbReference>
<evidence type="ECO:0000256" key="4">
    <source>
        <dbReference type="ARBA" id="ARBA00022617"/>
    </source>
</evidence>
<evidence type="ECO:0000256" key="9">
    <source>
        <dbReference type="ARBA" id="ARBA00023004"/>
    </source>
</evidence>
<dbReference type="EMBL" id="QGNW01000019">
    <property type="protein sequence ID" value="RVX14902.1"/>
    <property type="molecule type" value="Genomic_DNA"/>
</dbReference>
<evidence type="ECO:0000256" key="12">
    <source>
        <dbReference type="PIRSR" id="PIRSR602401-1"/>
    </source>
</evidence>
<dbReference type="PANTHER" id="PTHR47947">
    <property type="entry name" value="CYTOCHROME P450 82C3-RELATED"/>
    <property type="match status" value="1"/>
</dbReference>
<dbReference type="PRINTS" id="PR00385">
    <property type="entry name" value="P450"/>
</dbReference>
<reference evidence="15 16" key="1">
    <citation type="journal article" date="2018" name="PLoS Genet.">
        <title>Population sequencing reveals clonal diversity and ancestral inbreeding in the grapevine cultivar Chardonnay.</title>
        <authorList>
            <person name="Roach M.J."/>
            <person name="Johnson D.L."/>
            <person name="Bohlmann J."/>
            <person name="van Vuuren H.J."/>
            <person name="Jones S.J."/>
            <person name="Pretorius I.S."/>
            <person name="Schmidt S.A."/>
            <person name="Borneman A.R."/>
        </authorList>
    </citation>
    <scope>NUCLEOTIDE SEQUENCE [LARGE SCALE GENOMIC DNA]</scope>
    <source>
        <strain evidence="16">cv. Chardonnay</strain>
        <tissue evidence="15">Leaf</tissue>
    </source>
</reference>
<evidence type="ECO:0000256" key="2">
    <source>
        <dbReference type="ARBA" id="ARBA00004370"/>
    </source>
</evidence>
<keyword evidence="11 14" id="KW-0472">Membrane</keyword>
<evidence type="ECO:0000256" key="1">
    <source>
        <dbReference type="ARBA" id="ARBA00001971"/>
    </source>
</evidence>
<keyword evidence="8 13" id="KW-0560">Oxidoreductase</keyword>
<keyword evidence="10 13" id="KW-0503">Monooxygenase</keyword>
<dbReference type="FunFam" id="1.10.630.10:FF:000026">
    <property type="entry name" value="Cytochrome P450 82C4"/>
    <property type="match status" value="1"/>
</dbReference>
<keyword evidence="4 12" id="KW-0349">Heme</keyword>
<dbReference type="InterPro" id="IPR036396">
    <property type="entry name" value="Cyt_P450_sf"/>
</dbReference>
<evidence type="ECO:0000256" key="10">
    <source>
        <dbReference type="ARBA" id="ARBA00023033"/>
    </source>
</evidence>
<proteinExistence type="inferred from homology"/>
<evidence type="ECO:0000256" key="11">
    <source>
        <dbReference type="ARBA" id="ARBA00023136"/>
    </source>
</evidence>
<accession>A0A438K111</accession>
<evidence type="ECO:0000313" key="15">
    <source>
        <dbReference type="EMBL" id="RVX14902.1"/>
    </source>
</evidence>
<evidence type="ECO:0000256" key="7">
    <source>
        <dbReference type="ARBA" id="ARBA00022989"/>
    </source>
</evidence>
<dbReference type="CDD" id="cd20654">
    <property type="entry name" value="CYP82"/>
    <property type="match status" value="1"/>
</dbReference>
<protein>
    <submittedName>
        <fullName evidence="15">Cytochrome P450 82A3</fullName>
    </submittedName>
</protein>
<dbReference type="InterPro" id="IPR001128">
    <property type="entry name" value="Cyt_P450"/>
</dbReference>
<organism evidence="15 16">
    <name type="scientific">Vitis vinifera</name>
    <name type="common">Grape</name>
    <dbReference type="NCBI Taxonomy" id="29760"/>
    <lineage>
        <taxon>Eukaryota</taxon>
        <taxon>Viridiplantae</taxon>
        <taxon>Streptophyta</taxon>
        <taxon>Embryophyta</taxon>
        <taxon>Tracheophyta</taxon>
        <taxon>Spermatophyta</taxon>
        <taxon>Magnoliopsida</taxon>
        <taxon>eudicotyledons</taxon>
        <taxon>Gunneridae</taxon>
        <taxon>Pentapetalae</taxon>
        <taxon>rosids</taxon>
        <taxon>Vitales</taxon>
        <taxon>Vitaceae</taxon>
        <taxon>Viteae</taxon>
        <taxon>Vitis</taxon>
    </lineage>
</organism>
<comment type="cofactor">
    <cofactor evidence="1 12">
        <name>heme</name>
        <dbReference type="ChEBI" id="CHEBI:30413"/>
    </cofactor>
</comment>
<evidence type="ECO:0000256" key="6">
    <source>
        <dbReference type="ARBA" id="ARBA00022723"/>
    </source>
</evidence>
<name>A0A438K111_VITVI</name>
<evidence type="ECO:0000256" key="13">
    <source>
        <dbReference type="RuleBase" id="RU000461"/>
    </source>
</evidence>
<keyword evidence="6 12" id="KW-0479">Metal-binding</keyword>
<dbReference type="GO" id="GO:0016705">
    <property type="term" value="F:oxidoreductase activity, acting on paired donors, with incorporation or reduction of molecular oxygen"/>
    <property type="evidence" value="ECO:0007669"/>
    <property type="project" value="InterPro"/>
</dbReference>
<feature type="binding site" description="axial binding residue" evidence="12">
    <location>
        <position position="473"/>
    </location>
    <ligand>
        <name>heme</name>
        <dbReference type="ChEBI" id="CHEBI:30413"/>
    </ligand>
    <ligandPart>
        <name>Fe</name>
        <dbReference type="ChEBI" id="CHEBI:18248"/>
    </ligandPart>
</feature>
<keyword evidence="9 12" id="KW-0408">Iron</keyword>
<dbReference type="PROSITE" id="PS00086">
    <property type="entry name" value="CYTOCHROME_P450"/>
    <property type="match status" value="1"/>
</dbReference>
<comment type="subcellular location">
    <subcellularLocation>
        <location evidence="2">Membrane</location>
    </subcellularLocation>
</comment>
<evidence type="ECO:0000256" key="8">
    <source>
        <dbReference type="ARBA" id="ARBA00023002"/>
    </source>
</evidence>
<dbReference type="InterPro" id="IPR017972">
    <property type="entry name" value="Cyt_P450_CS"/>
</dbReference>
<dbReference type="PRINTS" id="PR00463">
    <property type="entry name" value="EP450I"/>
</dbReference>
<evidence type="ECO:0000256" key="3">
    <source>
        <dbReference type="ARBA" id="ARBA00010617"/>
    </source>
</evidence>
<dbReference type="InterPro" id="IPR002401">
    <property type="entry name" value="Cyt_P450_E_grp-I"/>
</dbReference>
<evidence type="ECO:0000256" key="14">
    <source>
        <dbReference type="SAM" id="Phobius"/>
    </source>
</evidence>
<dbReference type="GO" id="GO:0004497">
    <property type="term" value="F:monooxygenase activity"/>
    <property type="evidence" value="ECO:0007669"/>
    <property type="project" value="UniProtKB-KW"/>
</dbReference>
<evidence type="ECO:0000313" key="16">
    <source>
        <dbReference type="Proteomes" id="UP000288805"/>
    </source>
</evidence>
<evidence type="ECO:0000256" key="5">
    <source>
        <dbReference type="ARBA" id="ARBA00022692"/>
    </source>
</evidence>
<sequence length="534" mass="60627">MQSYVHPRVESAAMEFQLPFSTIAMAAMFTFLFLYYFSKIAKSSERKRTAPEAAGAWPVIGHLHLLGGPELPHKTLGAMADKYGPVFLIKLGVQRVLMLSNWEMAKECFTTNDKVFANRPKSIAVEVLGYNYAMFGFGPYGSYWRQVRKIVTTGLLSNRRLEIVKHVWISEVKASIRELYELWINKRSDSNMVLVEMKDWFGDLSLNMVLKMLSGGRDSSSKEERMRCHKLVRDFFQLMGTFLVSDALPLLRWFDFGGYEKAMRKTAKDLDHLLESWLQQHKSKRSSEQADGNQDFMDMMLSMLDDMATDEDLKGFDADTVNKATCLTILAGGTDTVTVSLIWALSLLLNKPQVLKTAREELDSHVGRERQVEERDMKNLAYLNAIVKETLRLYPAGPLTAPHESTEDCLVGGYHIPAGTRLLANLWKIHRDPSIWSDPDEFRPERFLTTHKDVDVKGQHFELIPFGSGRRICPGISFGLQFMQFTLASLIQGFEFATMSDEPVDMTESIGLTNLKATPLEVLVAPRLSSDLYE</sequence>
<keyword evidence="5 14" id="KW-0812">Transmembrane</keyword>
<dbReference type="Gene3D" id="1.10.630.10">
    <property type="entry name" value="Cytochrome P450"/>
    <property type="match status" value="1"/>
</dbReference>
<dbReference type="GO" id="GO:0016020">
    <property type="term" value="C:membrane"/>
    <property type="evidence" value="ECO:0007669"/>
    <property type="project" value="UniProtKB-SubCell"/>
</dbReference>
<comment type="similarity">
    <text evidence="3 13">Belongs to the cytochrome P450 family.</text>
</comment>
<gene>
    <name evidence="15" type="primary">CYP82A3_3</name>
    <name evidence="15" type="ORF">CK203_007788</name>
</gene>
<keyword evidence="7 14" id="KW-1133">Transmembrane helix</keyword>
<dbReference type="SUPFAM" id="SSF48264">
    <property type="entry name" value="Cytochrome P450"/>
    <property type="match status" value="1"/>
</dbReference>
<dbReference type="PANTHER" id="PTHR47947:SF26">
    <property type="entry name" value="CYTOCHROME P450"/>
    <property type="match status" value="1"/>
</dbReference>
<dbReference type="GO" id="GO:0005506">
    <property type="term" value="F:iron ion binding"/>
    <property type="evidence" value="ECO:0007669"/>
    <property type="project" value="InterPro"/>
</dbReference>
<dbReference type="GO" id="GO:0020037">
    <property type="term" value="F:heme binding"/>
    <property type="evidence" value="ECO:0007669"/>
    <property type="project" value="InterPro"/>
</dbReference>
<feature type="transmembrane region" description="Helical" evidence="14">
    <location>
        <begin position="20"/>
        <end position="38"/>
    </location>
</feature>
<dbReference type="AlphaFoldDB" id="A0A438K111"/>